<feature type="transmembrane region" description="Helical" evidence="2">
    <location>
        <begin position="6"/>
        <end position="26"/>
    </location>
</feature>
<protein>
    <submittedName>
        <fullName evidence="3">Uncharacterized protein</fullName>
    </submittedName>
</protein>
<evidence type="ECO:0000313" key="3">
    <source>
        <dbReference type="EMBL" id="MBH0229916.1"/>
    </source>
</evidence>
<comment type="caution">
    <text evidence="3">The sequence shown here is derived from an EMBL/GenBank/DDBJ whole genome shotgun (WGS) entry which is preliminary data.</text>
</comment>
<evidence type="ECO:0000313" key="4">
    <source>
        <dbReference type="Proteomes" id="UP000614490"/>
    </source>
</evidence>
<keyword evidence="2" id="KW-0812">Transmembrane</keyword>
<accession>A0A931HVJ5</accession>
<keyword evidence="4" id="KW-1185">Reference proteome</keyword>
<name>A0A931HVJ5_9BACI</name>
<keyword evidence="2" id="KW-0472">Membrane</keyword>
<proteinExistence type="predicted"/>
<feature type="compositionally biased region" description="Basic and acidic residues" evidence="1">
    <location>
        <begin position="71"/>
        <end position="94"/>
    </location>
</feature>
<dbReference type="AlphaFoldDB" id="A0A931HVJ5"/>
<dbReference type="EMBL" id="JADZSC010000001">
    <property type="protein sequence ID" value="MBH0229916.1"/>
    <property type="molecule type" value="Genomic_DNA"/>
</dbReference>
<evidence type="ECO:0000256" key="2">
    <source>
        <dbReference type="SAM" id="Phobius"/>
    </source>
</evidence>
<feature type="compositionally biased region" description="Polar residues" evidence="1">
    <location>
        <begin position="96"/>
        <end position="116"/>
    </location>
</feature>
<dbReference type="Proteomes" id="UP000614490">
    <property type="component" value="Unassembled WGS sequence"/>
</dbReference>
<reference evidence="3 4" key="1">
    <citation type="journal article" date="2005" name="Int. J. Syst. Evol. Microbiol.">
        <title>Halobacillus yeomjeoni sp. nov., isolated from a marine solar saltern in Korea.</title>
        <authorList>
            <person name="Yoon J.H."/>
            <person name="Kang S.J."/>
            <person name="Lee C.H."/>
            <person name="Oh H.W."/>
            <person name="Oh T.K."/>
        </authorList>
    </citation>
    <scope>NUCLEOTIDE SEQUENCE [LARGE SCALE GENOMIC DNA]</scope>
    <source>
        <strain evidence="3 4">KCTC 3957</strain>
    </source>
</reference>
<evidence type="ECO:0000256" key="1">
    <source>
        <dbReference type="SAM" id="MobiDB-lite"/>
    </source>
</evidence>
<keyword evidence="2" id="KW-1133">Transmembrane helix</keyword>
<dbReference type="RefSeq" id="WP_197316498.1">
    <property type="nucleotide sequence ID" value="NZ_JADZSC010000001.1"/>
</dbReference>
<feature type="region of interest" description="Disordered" evidence="1">
    <location>
        <begin position="32"/>
        <end position="134"/>
    </location>
</feature>
<organism evidence="3 4">
    <name type="scientific">Halobacillus yeomjeoni</name>
    <dbReference type="NCBI Taxonomy" id="311194"/>
    <lineage>
        <taxon>Bacteria</taxon>
        <taxon>Bacillati</taxon>
        <taxon>Bacillota</taxon>
        <taxon>Bacilli</taxon>
        <taxon>Bacillales</taxon>
        <taxon>Bacillaceae</taxon>
        <taxon>Halobacillus</taxon>
    </lineage>
</organism>
<sequence>MGELFDLIFSNFLIVAAIIGGIISWFRGMSKEREAEQPNRRPSPPTPSASSTPEREERPVERSIGDAMQSGRDRINDYYEEKRKRLEEVSDRENGIGSSAEDTFSYETPNKPIHTSSHSKNKKQTKSLKKPTDELEMIDFKQLNKKRLREGIIMSEVLGSPRAYRPHQSHPRKR</sequence>
<gene>
    <name evidence="3" type="ORF">H0267_06775</name>
</gene>
<feature type="compositionally biased region" description="Basic residues" evidence="1">
    <location>
        <begin position="117"/>
        <end position="129"/>
    </location>
</feature>
<feature type="compositionally biased region" description="Basic and acidic residues" evidence="1">
    <location>
        <begin position="53"/>
        <end position="64"/>
    </location>
</feature>